<evidence type="ECO:0000256" key="4">
    <source>
        <dbReference type="ARBA" id="ARBA00022679"/>
    </source>
</evidence>
<dbReference type="InterPro" id="IPR025807">
    <property type="entry name" value="Adrift-typ_MeTrfase"/>
</dbReference>
<keyword evidence="5 7" id="KW-0949">S-adenosyl-L-methionine</keyword>
<name>A0A811VMP8_CERCA</name>
<comment type="catalytic activity">
    <reaction evidence="6">
        <text>a 5'-end (N(7)-methyl 5'-triphosphoguanosine)-(2'-O-methyl-ribonucleoside)-(ribonucleotide) in mRNA + S-adenosyl-L-methionine = a 5'-end (N(7)-methyl 5'-triphosphoguanosine)-(2'-O-methyl-ribonucleoside)-(2'-O-methyl-ribonucleotide) in mRNA + S-adenosyl-L-homocysteine + H(+)</text>
        <dbReference type="Rhea" id="RHEA:67024"/>
        <dbReference type="Rhea" id="RHEA-COMP:17169"/>
        <dbReference type="Rhea" id="RHEA-COMP:17170"/>
        <dbReference type="ChEBI" id="CHEBI:15378"/>
        <dbReference type="ChEBI" id="CHEBI:57856"/>
        <dbReference type="ChEBI" id="CHEBI:59789"/>
        <dbReference type="ChEBI" id="CHEBI:167612"/>
        <dbReference type="ChEBI" id="CHEBI:167614"/>
        <dbReference type="EC" id="2.1.1.296"/>
    </reaction>
</comment>
<protein>
    <recommendedName>
        <fullName evidence="2">Cap-specific mRNA (nucleoside-2'-O-)-methyltransferase 2</fullName>
        <ecNumber evidence="1">2.1.1.296</ecNumber>
    </recommendedName>
</protein>
<dbReference type="Pfam" id="PF01728">
    <property type="entry name" value="FtsJ"/>
    <property type="match status" value="1"/>
</dbReference>
<dbReference type="GO" id="GO:0006370">
    <property type="term" value="P:7-methylguanosine mRNA capping"/>
    <property type="evidence" value="ECO:0007669"/>
    <property type="project" value="TreeGrafter"/>
</dbReference>
<evidence type="ECO:0000256" key="6">
    <source>
        <dbReference type="ARBA" id="ARBA00049477"/>
    </source>
</evidence>
<dbReference type="GO" id="GO:0005737">
    <property type="term" value="C:cytoplasm"/>
    <property type="evidence" value="ECO:0007669"/>
    <property type="project" value="TreeGrafter"/>
</dbReference>
<evidence type="ECO:0000256" key="7">
    <source>
        <dbReference type="PROSITE-ProRule" id="PRU00946"/>
    </source>
</evidence>
<dbReference type="Gene3D" id="3.40.50.12760">
    <property type="match status" value="1"/>
</dbReference>
<accession>A0A811VMP8</accession>
<comment type="caution">
    <text evidence="7">Lacks conserved residue(s) required for the propagation of feature annotation.</text>
</comment>
<keyword evidence="8" id="KW-1133">Transmembrane helix</keyword>
<dbReference type="GO" id="GO:0004483">
    <property type="term" value="F:methyltransferase cap1 activity"/>
    <property type="evidence" value="ECO:0007669"/>
    <property type="project" value="UniProtKB-ARBA"/>
</dbReference>
<evidence type="ECO:0000256" key="1">
    <source>
        <dbReference type="ARBA" id="ARBA00012770"/>
    </source>
</evidence>
<dbReference type="OrthoDB" id="429597at2759"/>
<dbReference type="SUPFAM" id="SSF53335">
    <property type="entry name" value="S-adenosyl-L-methionine-dependent methyltransferases"/>
    <property type="match status" value="1"/>
</dbReference>
<proteinExistence type="predicted"/>
<gene>
    <name evidence="10" type="ORF">CCAP1982_LOCUS23337</name>
</gene>
<keyword evidence="8" id="KW-0472">Membrane</keyword>
<keyword evidence="4 7" id="KW-0808">Transferase</keyword>
<evidence type="ECO:0000256" key="3">
    <source>
        <dbReference type="ARBA" id="ARBA00022603"/>
    </source>
</evidence>
<dbReference type="AlphaFoldDB" id="A0A811VMP8"/>
<evidence type="ECO:0000313" key="11">
    <source>
        <dbReference type="Proteomes" id="UP000606786"/>
    </source>
</evidence>
<feature type="transmembrane region" description="Helical" evidence="8">
    <location>
        <begin position="306"/>
        <end position="327"/>
    </location>
</feature>
<dbReference type="InterPro" id="IPR029063">
    <property type="entry name" value="SAM-dependent_MTases_sf"/>
</dbReference>
<dbReference type="InterPro" id="IPR002877">
    <property type="entry name" value="RNA_MeTrfase_FtsJ_dom"/>
</dbReference>
<feature type="domain" description="Adrift-type SAM-dependent 2'-O-MTase" evidence="9">
    <location>
        <begin position="1"/>
        <end position="139"/>
    </location>
</feature>
<dbReference type="EMBL" id="CAJHJT010000056">
    <property type="protein sequence ID" value="CAD7015393.1"/>
    <property type="molecule type" value="Genomic_DNA"/>
</dbReference>
<dbReference type="Proteomes" id="UP000606786">
    <property type="component" value="Unassembled WGS sequence"/>
</dbReference>
<feature type="binding site" evidence="7">
    <location>
        <position position="52"/>
    </location>
    <ligand>
        <name>S-adenosyl-L-methionine</name>
        <dbReference type="ChEBI" id="CHEBI:59789"/>
    </ligand>
</feature>
<keyword evidence="3 7" id="KW-0489">Methyltransferase</keyword>
<reference evidence="10" key="1">
    <citation type="submission" date="2020-11" db="EMBL/GenBank/DDBJ databases">
        <authorList>
            <person name="Whitehead M."/>
        </authorList>
    </citation>
    <scope>NUCLEOTIDE SEQUENCE</scope>
    <source>
        <strain evidence="10">EGII</strain>
    </source>
</reference>
<keyword evidence="11" id="KW-1185">Reference proteome</keyword>
<dbReference type="PROSITE" id="PS51614">
    <property type="entry name" value="SAM_MT_ADRIFT"/>
    <property type="match status" value="1"/>
</dbReference>
<dbReference type="PANTHER" id="PTHR16121">
    <property type="entry name" value="CAP-SPECIFIC MRNA (NUCLEOSIDE-2'-O-)-METHYLTRANSFERASE 1-RELATED"/>
    <property type="match status" value="1"/>
</dbReference>
<organism evidence="10 11">
    <name type="scientific">Ceratitis capitata</name>
    <name type="common">Mediterranean fruit fly</name>
    <name type="synonym">Tephritis capitata</name>
    <dbReference type="NCBI Taxonomy" id="7213"/>
    <lineage>
        <taxon>Eukaryota</taxon>
        <taxon>Metazoa</taxon>
        <taxon>Ecdysozoa</taxon>
        <taxon>Arthropoda</taxon>
        <taxon>Hexapoda</taxon>
        <taxon>Insecta</taxon>
        <taxon>Pterygota</taxon>
        <taxon>Neoptera</taxon>
        <taxon>Endopterygota</taxon>
        <taxon>Diptera</taxon>
        <taxon>Brachycera</taxon>
        <taxon>Muscomorpha</taxon>
        <taxon>Tephritoidea</taxon>
        <taxon>Tephritidae</taxon>
        <taxon>Ceratitis</taxon>
        <taxon>Ceratitis</taxon>
    </lineage>
</organism>
<evidence type="ECO:0000256" key="2">
    <source>
        <dbReference type="ARBA" id="ARBA00021134"/>
    </source>
</evidence>
<dbReference type="PANTHER" id="PTHR16121:SF2">
    <property type="entry name" value="CAP-SPECIFIC MRNA (NUCLEOSIDE-2'-O-)-METHYLTRANSFERASE 2"/>
    <property type="match status" value="1"/>
</dbReference>
<dbReference type="EC" id="2.1.1.296" evidence="1"/>
<dbReference type="InterPro" id="IPR050851">
    <property type="entry name" value="mRNA_Cap_2O-Ribose_MeTrfase"/>
</dbReference>
<sequence>MISDDRFMFHTFDNWLMHDDFTGNIISRNNIEQMQEQCKQRLENNVQLITADGSIDCVDAPDCQEEVVASLHFAEITTALSILADGGCFVVKMFTLFESSSVCQLFLLNCVFEEVHVFKPATSKRGNSEVYLVCIGYKKETQYLPELLQKMKENVECINILPLFPKSHLPTDFLLQHEICARLFMNLQIEAIESNIQAYEIKPTRRQVIYKQHLRTHTANEFYTRYKVSCIAEEDKILFSCPNTNENCKSKPFCKGSYSEREMAKETTMEERIFALHRTMNNLEKMLDLNYGMNFMKKAKFQVHQFQSFIFIVVLYLRNCLVAYLYIRL</sequence>
<feature type="active site" description="Proton acceptor" evidence="7">
    <location>
        <position position="92"/>
    </location>
</feature>
<evidence type="ECO:0000259" key="9">
    <source>
        <dbReference type="PROSITE" id="PS51614"/>
    </source>
</evidence>
<dbReference type="GO" id="GO:0120550">
    <property type="term" value="F:methyltransferase cap2 activity"/>
    <property type="evidence" value="ECO:0007669"/>
    <property type="project" value="UniProtKB-EC"/>
</dbReference>
<comment type="caution">
    <text evidence="10">The sequence shown here is derived from an EMBL/GenBank/DDBJ whole genome shotgun (WGS) entry which is preliminary data.</text>
</comment>
<evidence type="ECO:0000256" key="5">
    <source>
        <dbReference type="ARBA" id="ARBA00022691"/>
    </source>
</evidence>
<dbReference type="GO" id="GO:0005634">
    <property type="term" value="C:nucleus"/>
    <property type="evidence" value="ECO:0007669"/>
    <property type="project" value="TreeGrafter"/>
</dbReference>
<dbReference type="GO" id="GO:0032259">
    <property type="term" value="P:methylation"/>
    <property type="evidence" value="ECO:0007669"/>
    <property type="project" value="UniProtKB-KW"/>
</dbReference>
<evidence type="ECO:0000313" key="10">
    <source>
        <dbReference type="EMBL" id="CAD7015393.1"/>
    </source>
</evidence>
<keyword evidence="8" id="KW-0812">Transmembrane</keyword>
<evidence type="ECO:0000256" key="8">
    <source>
        <dbReference type="SAM" id="Phobius"/>
    </source>
</evidence>